<evidence type="ECO:0000313" key="2">
    <source>
        <dbReference type="EMBL" id="CAB3765116.1"/>
    </source>
</evidence>
<reference evidence="2 3" key="1">
    <citation type="submission" date="2020-04" db="EMBL/GenBank/DDBJ databases">
        <authorList>
            <person name="De Canck E."/>
        </authorList>
    </citation>
    <scope>NUCLEOTIDE SEQUENCE [LARGE SCALE GENOMIC DNA]</scope>
    <source>
        <strain evidence="2 3">LMG 29739</strain>
    </source>
</reference>
<dbReference type="Gene3D" id="3.30.70.100">
    <property type="match status" value="1"/>
</dbReference>
<keyword evidence="3" id="KW-1185">Reference proteome</keyword>
<dbReference type="PANTHER" id="PTHR41521">
    <property type="match status" value="1"/>
</dbReference>
<dbReference type="EMBL" id="CADIKF010000040">
    <property type="protein sequence ID" value="CAB3765116.1"/>
    <property type="molecule type" value="Genomic_DNA"/>
</dbReference>
<accession>A0A6J5EIL6</accession>
<evidence type="ECO:0000313" key="3">
    <source>
        <dbReference type="Proteomes" id="UP000494329"/>
    </source>
</evidence>
<proteinExistence type="predicted"/>
<sequence>MTAYLIADVDVTDPSLFAEYIREVAATEARYGGRYLGRGGLTKVLECDWQPHRLVIVEFPDMGSLTAWYEPPEYARLKAIRERCAKTRIIALDGIATVTS</sequence>
<protein>
    <recommendedName>
        <fullName evidence="1">DUF1330 domain-containing protein</fullName>
    </recommendedName>
</protein>
<gene>
    <name evidence="2" type="ORF">LMG29739_04516</name>
</gene>
<dbReference type="PANTHER" id="PTHR41521:SF4">
    <property type="entry name" value="BLR0684 PROTEIN"/>
    <property type="match status" value="1"/>
</dbReference>
<dbReference type="SUPFAM" id="SSF54909">
    <property type="entry name" value="Dimeric alpha+beta barrel"/>
    <property type="match status" value="1"/>
</dbReference>
<dbReference type="Pfam" id="PF07045">
    <property type="entry name" value="DUF1330"/>
    <property type="match status" value="1"/>
</dbReference>
<dbReference type="RefSeq" id="WP_175113349.1">
    <property type="nucleotide sequence ID" value="NZ_CADIKF010000040.1"/>
</dbReference>
<dbReference type="InterPro" id="IPR011008">
    <property type="entry name" value="Dimeric_a/b-barrel"/>
</dbReference>
<name>A0A6J5EIL6_9BURK</name>
<organism evidence="2 3">
    <name type="scientific">Paraburkholderia solisilvae</name>
    <dbReference type="NCBI Taxonomy" id="624376"/>
    <lineage>
        <taxon>Bacteria</taxon>
        <taxon>Pseudomonadati</taxon>
        <taxon>Pseudomonadota</taxon>
        <taxon>Betaproteobacteria</taxon>
        <taxon>Burkholderiales</taxon>
        <taxon>Burkholderiaceae</taxon>
        <taxon>Paraburkholderia</taxon>
    </lineage>
</organism>
<feature type="domain" description="DUF1330" evidence="1">
    <location>
        <begin position="2"/>
        <end position="94"/>
    </location>
</feature>
<dbReference type="Proteomes" id="UP000494329">
    <property type="component" value="Unassembled WGS sequence"/>
</dbReference>
<dbReference type="AlphaFoldDB" id="A0A6J5EIL6"/>
<dbReference type="InterPro" id="IPR010753">
    <property type="entry name" value="DUF1330"/>
</dbReference>
<evidence type="ECO:0000259" key="1">
    <source>
        <dbReference type="Pfam" id="PF07045"/>
    </source>
</evidence>